<organism evidence="2 3">
    <name type="scientific">Aeromicrobium piscarium</name>
    <dbReference type="NCBI Taxonomy" id="2590901"/>
    <lineage>
        <taxon>Bacteria</taxon>
        <taxon>Bacillati</taxon>
        <taxon>Actinomycetota</taxon>
        <taxon>Actinomycetes</taxon>
        <taxon>Propionibacteriales</taxon>
        <taxon>Nocardioidaceae</taxon>
        <taxon>Aeromicrobium</taxon>
    </lineage>
</organism>
<dbReference type="PROSITE" id="PS51819">
    <property type="entry name" value="VOC"/>
    <property type="match status" value="1"/>
</dbReference>
<dbReference type="Pfam" id="PF00903">
    <property type="entry name" value="Glyoxalase"/>
    <property type="match status" value="1"/>
</dbReference>
<keyword evidence="3" id="KW-1185">Reference proteome</keyword>
<comment type="caution">
    <text evidence="2">The sequence shown here is derived from an EMBL/GenBank/DDBJ whole genome shotgun (WGS) entry which is preliminary data.</text>
</comment>
<dbReference type="InterPro" id="IPR004360">
    <property type="entry name" value="Glyas_Fos-R_dOase_dom"/>
</dbReference>
<dbReference type="PANTHER" id="PTHR36437:SF2">
    <property type="entry name" value="GLYOXALASE_BLEOMYCIN RESISTANCE PROTEIN_DIOXYGENASE"/>
    <property type="match status" value="1"/>
</dbReference>
<dbReference type="Proteomes" id="UP000316988">
    <property type="component" value="Unassembled WGS sequence"/>
</dbReference>
<dbReference type="CDD" id="cd07263">
    <property type="entry name" value="VOC_like"/>
    <property type="match status" value="1"/>
</dbReference>
<dbReference type="AlphaFoldDB" id="A0A554RUT7"/>
<dbReference type="EMBL" id="VLNT01000017">
    <property type="protein sequence ID" value="TSD57843.1"/>
    <property type="molecule type" value="Genomic_DNA"/>
</dbReference>
<accession>A0A554RUT7</accession>
<dbReference type="RefSeq" id="WP_143914471.1">
    <property type="nucleotide sequence ID" value="NZ_VLNT01000017.1"/>
</dbReference>
<sequence length="145" mass="15550">MTITRTRLSSIFVTDQDEALGFYVGVLGLEVAVDADLGFMRWLTVVAPGDDREILLERPGPPAHDPATAEEIVALVAKGAGGGWIGFSTDDVDALHERLAAAGVTITQPPTDMGYGRDMGIRDPFGNALRIGQIRPIEEMADWKG</sequence>
<protein>
    <submittedName>
        <fullName evidence="2">VOC family protein</fullName>
    </submittedName>
</protein>
<dbReference type="OrthoDB" id="197463at2"/>
<evidence type="ECO:0000259" key="1">
    <source>
        <dbReference type="PROSITE" id="PS51819"/>
    </source>
</evidence>
<gene>
    <name evidence="2" type="ORF">FNM00_15585</name>
</gene>
<proteinExistence type="predicted"/>
<dbReference type="InterPro" id="IPR029068">
    <property type="entry name" value="Glyas_Bleomycin-R_OHBP_Dase"/>
</dbReference>
<reference evidence="2 3" key="1">
    <citation type="submission" date="2019-07" db="EMBL/GenBank/DDBJ databases">
        <authorList>
            <person name="Zhao L.H."/>
        </authorList>
    </citation>
    <scope>NUCLEOTIDE SEQUENCE [LARGE SCALE GENOMIC DNA]</scope>
    <source>
        <strain evidence="2 3">Co35</strain>
    </source>
</reference>
<dbReference type="PANTHER" id="PTHR36437">
    <property type="entry name" value="GLYOXALASE/BLEOMYCIN RESISTANCE PROTEIN/DIOXYGENASE"/>
    <property type="match status" value="1"/>
</dbReference>
<name>A0A554RUT7_9ACTN</name>
<evidence type="ECO:0000313" key="2">
    <source>
        <dbReference type="EMBL" id="TSD57843.1"/>
    </source>
</evidence>
<feature type="domain" description="VOC" evidence="1">
    <location>
        <begin position="2"/>
        <end position="134"/>
    </location>
</feature>
<dbReference type="SUPFAM" id="SSF54593">
    <property type="entry name" value="Glyoxalase/Bleomycin resistance protein/Dihydroxybiphenyl dioxygenase"/>
    <property type="match status" value="1"/>
</dbReference>
<dbReference type="Gene3D" id="3.10.180.10">
    <property type="entry name" value="2,3-Dihydroxybiphenyl 1,2-Dioxygenase, domain 1"/>
    <property type="match status" value="1"/>
</dbReference>
<evidence type="ECO:0000313" key="3">
    <source>
        <dbReference type="Proteomes" id="UP000316988"/>
    </source>
</evidence>
<dbReference type="InterPro" id="IPR037523">
    <property type="entry name" value="VOC_core"/>
</dbReference>